<feature type="domain" description="ABC3 transporter permease C-terminal" evidence="7">
    <location>
        <begin position="710"/>
        <end position="824"/>
    </location>
</feature>
<feature type="transmembrane region" description="Helical" evidence="6">
    <location>
        <begin position="255"/>
        <end position="275"/>
    </location>
</feature>
<dbReference type="PANTHER" id="PTHR30287">
    <property type="entry name" value="MEMBRANE COMPONENT OF PREDICTED ABC SUPERFAMILY METABOLITE UPTAKE TRANSPORTER"/>
    <property type="match status" value="1"/>
</dbReference>
<gene>
    <name evidence="8" type="ORF">AZF00_10815</name>
</gene>
<organism evidence="8 9">
    <name type="scientific">Zhongshania aliphaticivorans</name>
    <dbReference type="NCBI Taxonomy" id="1470434"/>
    <lineage>
        <taxon>Bacteria</taxon>
        <taxon>Pseudomonadati</taxon>
        <taxon>Pseudomonadota</taxon>
        <taxon>Gammaproteobacteria</taxon>
        <taxon>Cellvibrionales</taxon>
        <taxon>Spongiibacteraceae</taxon>
        <taxon>Zhongshania</taxon>
    </lineage>
</organism>
<dbReference type="InterPro" id="IPR003838">
    <property type="entry name" value="ABC3_permease_C"/>
</dbReference>
<keyword evidence="4 6" id="KW-1133">Transmembrane helix</keyword>
<evidence type="ECO:0000259" key="7">
    <source>
        <dbReference type="Pfam" id="PF02687"/>
    </source>
</evidence>
<dbReference type="AlphaFoldDB" id="A0A127M6A6"/>
<comment type="subcellular location">
    <subcellularLocation>
        <location evidence="1">Cell membrane</location>
        <topology evidence="1">Multi-pass membrane protein</topology>
    </subcellularLocation>
</comment>
<evidence type="ECO:0000313" key="9">
    <source>
        <dbReference type="Proteomes" id="UP000074119"/>
    </source>
</evidence>
<feature type="transmembrane region" description="Helical" evidence="6">
    <location>
        <begin position="706"/>
        <end position="729"/>
    </location>
</feature>
<feature type="domain" description="ABC3 transporter permease C-terminal" evidence="7">
    <location>
        <begin position="259"/>
        <end position="375"/>
    </location>
</feature>
<accession>A0A127M6A6</accession>
<dbReference type="InterPro" id="IPR038766">
    <property type="entry name" value="Membrane_comp_ABC_pdt"/>
</dbReference>
<feature type="transmembrane region" description="Helical" evidence="6">
    <location>
        <begin position="415"/>
        <end position="438"/>
    </location>
</feature>
<dbReference type="PANTHER" id="PTHR30287:SF1">
    <property type="entry name" value="INNER MEMBRANE PROTEIN"/>
    <property type="match status" value="1"/>
</dbReference>
<evidence type="ECO:0000313" key="8">
    <source>
        <dbReference type="EMBL" id="AMO68756.1"/>
    </source>
</evidence>
<dbReference type="GO" id="GO:0005886">
    <property type="term" value="C:plasma membrane"/>
    <property type="evidence" value="ECO:0007669"/>
    <property type="project" value="UniProtKB-SubCell"/>
</dbReference>
<evidence type="ECO:0000256" key="1">
    <source>
        <dbReference type="ARBA" id="ARBA00004651"/>
    </source>
</evidence>
<feature type="transmembrane region" description="Helical" evidence="6">
    <location>
        <begin position="21"/>
        <end position="40"/>
    </location>
</feature>
<feature type="transmembrane region" description="Helical" evidence="6">
    <location>
        <begin position="349"/>
        <end position="369"/>
    </location>
</feature>
<evidence type="ECO:0000256" key="2">
    <source>
        <dbReference type="ARBA" id="ARBA00022475"/>
    </source>
</evidence>
<proteinExistence type="predicted"/>
<feature type="transmembrane region" description="Helical" evidence="6">
    <location>
        <begin position="390"/>
        <end position="409"/>
    </location>
</feature>
<dbReference type="Proteomes" id="UP000074119">
    <property type="component" value="Chromosome"/>
</dbReference>
<evidence type="ECO:0000256" key="6">
    <source>
        <dbReference type="SAM" id="Phobius"/>
    </source>
</evidence>
<keyword evidence="2" id="KW-1003">Cell membrane</keyword>
<dbReference type="KEGG" id="zal:AZF00_10815"/>
<keyword evidence="3 6" id="KW-0812">Transmembrane</keyword>
<dbReference type="EMBL" id="CP014544">
    <property type="protein sequence ID" value="AMO68756.1"/>
    <property type="molecule type" value="Genomic_DNA"/>
</dbReference>
<feature type="transmembrane region" description="Helical" evidence="6">
    <location>
        <begin position="307"/>
        <end position="329"/>
    </location>
</feature>
<dbReference type="STRING" id="1470434.AZF00_10815"/>
<evidence type="ECO:0000256" key="3">
    <source>
        <dbReference type="ARBA" id="ARBA00022692"/>
    </source>
</evidence>
<feature type="transmembrane region" description="Helical" evidence="6">
    <location>
        <begin position="796"/>
        <end position="816"/>
    </location>
</feature>
<dbReference type="RefSeq" id="WP_008249501.1">
    <property type="nucleotide sequence ID" value="NZ_CP014544.1"/>
</dbReference>
<protein>
    <recommendedName>
        <fullName evidence="7">ABC3 transporter permease C-terminal domain-containing protein</fullName>
    </recommendedName>
</protein>
<dbReference type="Pfam" id="PF02687">
    <property type="entry name" value="FtsX"/>
    <property type="match status" value="2"/>
</dbReference>
<sequence length="831" mass="89645">MNIVAALRNFSRAWRGGELGLLGFSLCLAVLIVTGIAGFSERLSGAMTQQSHHFLAADRVLKTARSIPESWLTEAQAQGLRTASVVSFRSMVAADDNMQLASVRGVSEAYPLIGELGVSDTAFGEVELVNRGPQTGEIWLDSRLMALLNLALGDEVSLGEANFRLSRALLSEPDRGGMNDMLAPRAMINIRDLAATEVVQPGSLVRYRYLFAGNTEQLDAYGAWLAPHLIEGQRWEDLRDGQPALANTLKRAEGYLLLAASLGVALAGAAIALAARRYGDRNTDNVAVMKALGAQRRQILYRYLGQLLLLCSGAITLGGLLGFGLQEILFSSLQGLIDIEIPPPSWRPFMVGAITAVVSTAVFALPPLWRLSKVAPLRVLRRDLADNSDDLLSSGLIGLLGVGLLMWWYSKDIQLSGALLLASLSLGLLAAGLVLLLISLARRATASRSQGALRLALAAIYRRRFGNAFQVASFALALMALTTLGVLRSTLLADWQMQLSEGAPNHFLINIQPNEISPLNAFFAEHQIADAGLYPMVRGRLTHINEMLLKDIEGIDAERGNVNREINLSWASDLPEDNRLEAGAWWPEVSVKGADNIAVSVEQELAEQLHLKLGSVLNFNIGGQTLQAEVGSIRSLDWSSMRPNFYFMFPPGSLEKYAGSYITSFYLAEGDKPLLTALLRAFPTVTLIEIDAVIKQMNTVVAQVSAAIGLVLLLVVVCALLVSVANVQASLDSRLHENAILRTLGASRKLVASGLLLEFSAVGLLAGLLAALGSNIALYGVQRWVLDMDGVWHGEVFLVVPLLGAVTMAATGWFYCRAVLTTPPLLVLGRL</sequence>
<feature type="transmembrane region" description="Helical" evidence="6">
    <location>
        <begin position="750"/>
        <end position="776"/>
    </location>
</feature>
<evidence type="ECO:0000256" key="5">
    <source>
        <dbReference type="ARBA" id="ARBA00023136"/>
    </source>
</evidence>
<name>A0A127M6A6_9GAMM</name>
<evidence type="ECO:0000256" key="4">
    <source>
        <dbReference type="ARBA" id="ARBA00022989"/>
    </source>
</evidence>
<keyword evidence="5 6" id="KW-0472">Membrane</keyword>
<feature type="transmembrane region" description="Helical" evidence="6">
    <location>
        <begin position="468"/>
        <end position="487"/>
    </location>
</feature>
<reference evidence="8 9" key="1">
    <citation type="submission" date="2015-12" db="EMBL/GenBank/DDBJ databases">
        <authorList>
            <person name="Shamseldin A."/>
            <person name="Moawad H."/>
            <person name="Abd El-Rahim W.M."/>
            <person name="Sadowsky M.J."/>
        </authorList>
    </citation>
    <scope>NUCLEOTIDE SEQUENCE [LARGE SCALE GENOMIC DNA]</scope>
    <source>
        <strain evidence="8 9">SM2</strain>
    </source>
</reference>